<dbReference type="EnsemblMetazoa" id="CLYHEMT003941.1">
    <property type="protein sequence ID" value="CLYHEMP003941.1"/>
    <property type="gene ID" value="CLYHEMG003941"/>
</dbReference>
<organism evidence="2 3">
    <name type="scientific">Clytia hemisphaerica</name>
    <dbReference type="NCBI Taxonomy" id="252671"/>
    <lineage>
        <taxon>Eukaryota</taxon>
        <taxon>Metazoa</taxon>
        <taxon>Cnidaria</taxon>
        <taxon>Hydrozoa</taxon>
        <taxon>Hydroidolina</taxon>
        <taxon>Leptothecata</taxon>
        <taxon>Obeliida</taxon>
        <taxon>Clytiidae</taxon>
        <taxon>Clytia</taxon>
    </lineage>
</organism>
<dbReference type="Gene3D" id="3.40.720.10">
    <property type="entry name" value="Alkaline Phosphatase, subunit A"/>
    <property type="match status" value="1"/>
</dbReference>
<accession>A0A7M5V5F5</accession>
<evidence type="ECO:0000313" key="3">
    <source>
        <dbReference type="Proteomes" id="UP000594262"/>
    </source>
</evidence>
<dbReference type="InterPro" id="IPR035992">
    <property type="entry name" value="Ricin_B-like_lectins"/>
</dbReference>
<sequence>FMLSSPQKKVLYCINLKIRFKGDLVMYRMLLKRKIFSCLLLGTFIIISTHIWLMVNNNLMTSSLEFGILSLFFGNGASLRKGSSSKGGEVKNKCIIPILDPWHKDVAPFIDYKWRHQKCRIKRKVKLERGILKVNLENIQRAGFYYVRRKDEDTNQYSRWHSLRDTQKDIIRNQTPVCLQISDREKLILSPMTPNSQILSNEVNGINSTEPKSAALVATNRTNCNSDSSKFIFKKDHTIIHMASGRCIVPKGDTPNQPIVLLPIKSRECRTRISKFKALPDGKIRHKHTGKCLHFNLCGKKSNEGFFDLVDCTNGTSLHYYAGEKLFKKLEMEVAITEDIIKFQYIQSNLLYTEYFIYPVHRLTKNKHLLEKQTAASQDDNKLNVMYLMIDSISRASGQRYLNETYKMLEEDPNSVIMKGHTIVGDGTTAQVLAILVGEQERHLPEARRGHNFSKPVDNWPWIWKEYHQKGYVSVFGEDDAGIGTFNYRLNGFNNTPSNKYLRPWYIEIDTQIRWSKKFSTDCSHKLAFQYLKDLYYEYQQEKKFIFHASNLGHNEPALATSMDNDLKQLLKYMNKTGALDNTVLVIFGDHGDRTAAFRKTMQGKLEERLPFVSITVPSRMRNKFPMEFKNLVKNSEILTSHYDLYATNLHLANFPELPLKQHRYGKSLFTDITALQRECADAGVEETWCPCVSYEMVDKNNDIVLQMAYQVVEKFNQYLRENPTVSQKCEQLVLDEVLRVRKVTTSKQVEYFVTTENSECDGCGIQLNQTASFVNQKFELLIQVKPSDGQFEMLVDYNSMTNRIEVGEDFVQRVSRINRYGDQPKCVQRQYPYHRAFCFCKDNQK</sequence>
<reference evidence="2" key="1">
    <citation type="submission" date="2021-01" db="UniProtKB">
        <authorList>
            <consortium name="EnsemblMetazoa"/>
        </authorList>
    </citation>
    <scope>IDENTIFICATION</scope>
</reference>
<evidence type="ECO:0000256" key="1">
    <source>
        <dbReference type="SAM" id="Phobius"/>
    </source>
</evidence>
<keyword evidence="1" id="KW-1133">Transmembrane helix</keyword>
<dbReference type="FunFam" id="3.40.720.10:FF:000017">
    <property type="entry name" value="Predicted protein"/>
    <property type="match status" value="1"/>
</dbReference>
<dbReference type="AlphaFoldDB" id="A0A7M5V5F5"/>
<proteinExistence type="predicted"/>
<dbReference type="SUPFAM" id="SSF53649">
    <property type="entry name" value="Alkaline phosphatase-like"/>
    <property type="match status" value="1"/>
</dbReference>
<keyword evidence="1" id="KW-0472">Membrane</keyword>
<dbReference type="PANTHER" id="PTHR10974:SF1">
    <property type="entry name" value="FI08016P-RELATED"/>
    <property type="match status" value="1"/>
</dbReference>
<dbReference type="OrthoDB" id="5982518at2759"/>
<protein>
    <submittedName>
        <fullName evidence="2">Uncharacterized protein</fullName>
    </submittedName>
</protein>
<dbReference type="InterPro" id="IPR004245">
    <property type="entry name" value="DUF229"/>
</dbReference>
<keyword evidence="3" id="KW-1185">Reference proteome</keyword>
<feature type="transmembrane region" description="Helical" evidence="1">
    <location>
        <begin position="35"/>
        <end position="55"/>
    </location>
</feature>
<dbReference type="SUPFAM" id="SSF50370">
    <property type="entry name" value="Ricin B-like lectins"/>
    <property type="match status" value="1"/>
</dbReference>
<dbReference type="InterPro" id="IPR017850">
    <property type="entry name" value="Alkaline_phosphatase_core_sf"/>
</dbReference>
<dbReference type="Proteomes" id="UP000594262">
    <property type="component" value="Unplaced"/>
</dbReference>
<dbReference type="Pfam" id="PF02995">
    <property type="entry name" value="DUF229"/>
    <property type="match status" value="1"/>
</dbReference>
<dbReference type="PANTHER" id="PTHR10974">
    <property type="entry name" value="FI08016P-RELATED"/>
    <property type="match status" value="1"/>
</dbReference>
<dbReference type="GO" id="GO:0005615">
    <property type="term" value="C:extracellular space"/>
    <property type="evidence" value="ECO:0007669"/>
    <property type="project" value="TreeGrafter"/>
</dbReference>
<evidence type="ECO:0000313" key="2">
    <source>
        <dbReference type="EnsemblMetazoa" id="CLYHEMP003941.1"/>
    </source>
</evidence>
<dbReference type="Gene3D" id="2.80.10.50">
    <property type="match status" value="1"/>
</dbReference>
<dbReference type="CDD" id="cd16021">
    <property type="entry name" value="ALP_like"/>
    <property type="match status" value="1"/>
</dbReference>
<name>A0A7M5V5F5_9CNID</name>
<keyword evidence="1" id="KW-0812">Transmembrane</keyword>